<comment type="caution">
    <text evidence="2">The sequence shown here is derived from an EMBL/GenBank/DDBJ whole genome shotgun (WGS) entry which is preliminary data.</text>
</comment>
<reference evidence="2 3" key="1">
    <citation type="submission" date="2017-10" db="EMBL/GenBank/DDBJ databases">
        <title>Development of genomic resources for the powdery mildew, Erysiphe pulchra.</title>
        <authorList>
            <person name="Wadl P.A."/>
            <person name="Mack B.M."/>
            <person name="Moore G."/>
            <person name="Beltz S.B."/>
        </authorList>
    </citation>
    <scope>NUCLEOTIDE SEQUENCE [LARGE SCALE GENOMIC DNA]</scope>
    <source>
        <strain evidence="2">Cflorida</strain>
    </source>
</reference>
<feature type="compositionally biased region" description="Polar residues" evidence="1">
    <location>
        <begin position="73"/>
        <end position="82"/>
    </location>
</feature>
<feature type="region of interest" description="Disordered" evidence="1">
    <location>
        <begin position="60"/>
        <end position="82"/>
    </location>
</feature>
<proteinExistence type="predicted"/>
<feature type="non-terminal residue" evidence="2">
    <location>
        <position position="139"/>
    </location>
</feature>
<accession>A0A2S4PT64</accession>
<gene>
    <name evidence="2" type="ORF">EPUL_001698</name>
</gene>
<evidence type="ECO:0000313" key="2">
    <source>
        <dbReference type="EMBL" id="POS85206.1"/>
    </source>
</evidence>
<protein>
    <submittedName>
        <fullName evidence="2">Uncharacterized protein</fullName>
    </submittedName>
</protein>
<keyword evidence="3" id="KW-1185">Reference proteome</keyword>
<sequence>MDNACLSKEIIEIIAARHRQERAWHVRLSICARIYSNIDSTLSIYTEDCEREEAELIRNAPKPPKIPIASKPNRTNSSNKTIVTNWNKPLVATPKNITCPNSQYVQAEVAEPPRYQKQQEKSWMMITRNDLNNRGLYHQ</sequence>
<name>A0A2S4PT64_9PEZI</name>
<dbReference type="EMBL" id="PEDP01000691">
    <property type="protein sequence ID" value="POS85206.1"/>
    <property type="molecule type" value="Genomic_DNA"/>
</dbReference>
<organism evidence="2 3">
    <name type="scientific">Erysiphe pulchra</name>
    <dbReference type="NCBI Taxonomy" id="225359"/>
    <lineage>
        <taxon>Eukaryota</taxon>
        <taxon>Fungi</taxon>
        <taxon>Dikarya</taxon>
        <taxon>Ascomycota</taxon>
        <taxon>Pezizomycotina</taxon>
        <taxon>Leotiomycetes</taxon>
        <taxon>Erysiphales</taxon>
        <taxon>Erysiphaceae</taxon>
        <taxon>Erysiphe</taxon>
    </lineage>
</organism>
<evidence type="ECO:0000256" key="1">
    <source>
        <dbReference type="SAM" id="MobiDB-lite"/>
    </source>
</evidence>
<evidence type="ECO:0000313" key="3">
    <source>
        <dbReference type="Proteomes" id="UP000237438"/>
    </source>
</evidence>
<dbReference type="Proteomes" id="UP000237438">
    <property type="component" value="Unassembled WGS sequence"/>
</dbReference>
<dbReference type="AlphaFoldDB" id="A0A2S4PT64"/>